<dbReference type="PANTHER" id="PTHR42709:SF6">
    <property type="entry name" value="UNDECAPRENYL PHOSPHATE TRANSPORTER A"/>
    <property type="match status" value="1"/>
</dbReference>
<evidence type="ECO:0000313" key="9">
    <source>
        <dbReference type="Proteomes" id="UP000230093"/>
    </source>
</evidence>
<dbReference type="AlphaFoldDB" id="A0A2H0WAP7"/>
<feature type="transmembrane region" description="Helical" evidence="6">
    <location>
        <begin position="58"/>
        <end position="84"/>
    </location>
</feature>
<keyword evidence="5 6" id="KW-0472">Membrane</keyword>
<evidence type="ECO:0000256" key="6">
    <source>
        <dbReference type="SAM" id="Phobius"/>
    </source>
</evidence>
<evidence type="ECO:0000256" key="2">
    <source>
        <dbReference type="ARBA" id="ARBA00022475"/>
    </source>
</evidence>
<evidence type="ECO:0000259" key="7">
    <source>
        <dbReference type="Pfam" id="PF09335"/>
    </source>
</evidence>
<comment type="caution">
    <text evidence="8">The sequence shown here is derived from an EMBL/GenBank/DDBJ whole genome shotgun (WGS) entry which is preliminary data.</text>
</comment>
<keyword evidence="2" id="KW-1003">Cell membrane</keyword>
<comment type="subcellular location">
    <subcellularLocation>
        <location evidence="1">Cell membrane</location>
        <topology evidence="1">Multi-pass membrane protein</topology>
    </subcellularLocation>
</comment>
<evidence type="ECO:0000256" key="3">
    <source>
        <dbReference type="ARBA" id="ARBA00022692"/>
    </source>
</evidence>
<keyword evidence="4 6" id="KW-1133">Transmembrane helix</keyword>
<proteinExistence type="predicted"/>
<organism evidence="8 9">
    <name type="scientific">Candidatus Beckwithbacteria bacterium CG10_big_fil_rev_8_21_14_0_10_34_10</name>
    <dbReference type="NCBI Taxonomy" id="1974495"/>
    <lineage>
        <taxon>Bacteria</taxon>
        <taxon>Candidatus Beckwithiibacteriota</taxon>
    </lineage>
</organism>
<gene>
    <name evidence="8" type="ORF">COT75_00325</name>
</gene>
<name>A0A2H0WAP7_9BACT</name>
<dbReference type="Pfam" id="PF09335">
    <property type="entry name" value="VTT_dom"/>
    <property type="match status" value="1"/>
</dbReference>
<dbReference type="PANTHER" id="PTHR42709">
    <property type="entry name" value="ALKALINE PHOSPHATASE LIKE PROTEIN"/>
    <property type="match status" value="1"/>
</dbReference>
<dbReference type="InterPro" id="IPR032816">
    <property type="entry name" value="VTT_dom"/>
</dbReference>
<protein>
    <submittedName>
        <fullName evidence="8">Alkaline phosphatase</fullName>
    </submittedName>
</protein>
<evidence type="ECO:0000256" key="1">
    <source>
        <dbReference type="ARBA" id="ARBA00004651"/>
    </source>
</evidence>
<dbReference type="GO" id="GO:0005886">
    <property type="term" value="C:plasma membrane"/>
    <property type="evidence" value="ECO:0007669"/>
    <property type="project" value="UniProtKB-SubCell"/>
</dbReference>
<evidence type="ECO:0000313" key="8">
    <source>
        <dbReference type="EMBL" id="PIS09635.1"/>
    </source>
</evidence>
<evidence type="ECO:0000256" key="5">
    <source>
        <dbReference type="ARBA" id="ARBA00023136"/>
    </source>
</evidence>
<dbReference type="InterPro" id="IPR051311">
    <property type="entry name" value="DedA_domain"/>
</dbReference>
<feature type="transmembrane region" description="Helical" evidence="6">
    <location>
        <begin position="148"/>
        <end position="167"/>
    </location>
</feature>
<dbReference type="Proteomes" id="UP000230093">
    <property type="component" value="Unassembled WGS sequence"/>
</dbReference>
<feature type="transmembrane region" description="Helical" evidence="6">
    <location>
        <begin position="179"/>
        <end position="200"/>
    </location>
</feature>
<keyword evidence="3 6" id="KW-0812">Transmembrane</keyword>
<reference evidence="9" key="1">
    <citation type="submission" date="2017-09" db="EMBL/GenBank/DDBJ databases">
        <title>Depth-based differentiation of microbial function through sediment-hosted aquifers and enrichment of novel symbionts in the deep terrestrial subsurface.</title>
        <authorList>
            <person name="Probst A.J."/>
            <person name="Ladd B."/>
            <person name="Jarett J.K."/>
            <person name="Geller-Mcgrath D.E."/>
            <person name="Sieber C.M.K."/>
            <person name="Emerson J.B."/>
            <person name="Anantharaman K."/>
            <person name="Thomas B.C."/>
            <person name="Malmstrom R."/>
            <person name="Stieglmeier M."/>
            <person name="Klingl A."/>
            <person name="Woyke T."/>
            <person name="Ryan C.M."/>
            <person name="Banfield J.F."/>
        </authorList>
    </citation>
    <scope>NUCLEOTIDE SEQUENCE [LARGE SCALE GENOMIC DNA]</scope>
</reference>
<feature type="domain" description="VTT" evidence="7">
    <location>
        <begin position="38"/>
        <end position="168"/>
    </location>
</feature>
<evidence type="ECO:0000256" key="4">
    <source>
        <dbReference type="ARBA" id="ARBA00022989"/>
    </source>
</evidence>
<dbReference type="EMBL" id="PEZT01000001">
    <property type="protein sequence ID" value="PIS09635.1"/>
    <property type="molecule type" value="Genomic_DNA"/>
</dbReference>
<sequence>MIESIIQPLADFVIFLVNKLSYGGVVLAMAIESCCIPLPSEIIMPFAGFMVSKGVFNFWLVALAGGLGCLIGSMLAYAIGYFGGETLVRNIIKKYGKYVLVFEYELDEAEVWFRKHGEMIAFSSRLLPVVRTFISLPAGISKMNFKKFCFYTLTGSIIWSAVLGYIGKVLGENWNSLGTYFHKFDLAIVLSFFGLGVFYVDHKLKKHKKRKSQ</sequence>
<accession>A0A2H0WAP7</accession>